<evidence type="ECO:0000313" key="4">
    <source>
        <dbReference type="Proteomes" id="UP001153069"/>
    </source>
</evidence>
<evidence type="ECO:0000313" key="3">
    <source>
        <dbReference type="EMBL" id="CAB9503084.1"/>
    </source>
</evidence>
<dbReference type="EMBL" id="CAICTM010000154">
    <property type="protein sequence ID" value="CAB9503084.1"/>
    <property type="molecule type" value="Genomic_DNA"/>
</dbReference>
<sequence>MMPSNNTIWPFISLLGWLLRSPVLAFAPHHPVVSERCQALSMVRNIDFPEALIFYDNPAMEEPSILLEDDGVTPKSGLLDILQECRDVGTPALLIASEERLAGVDYPPDQVKEYLRVHPASSASAPQSLWESTHAITVQPEGFGGSSGFGRKMADPERSPLPKHVVVFCGDLDVCRAARAVGMRVLCLQDNDFADAIIDDYYNLYLEDVATPGSFWLNPPYPRDDEGNKVDVYDLVEGGTDEEEEDNLAEDAEETVDNDDDDLSASDLQAILDDMDSL</sequence>
<accession>A0A9N8DLT9</accession>
<feature type="signal peptide" evidence="2">
    <location>
        <begin position="1"/>
        <end position="25"/>
    </location>
</feature>
<dbReference type="AlphaFoldDB" id="A0A9N8DLT9"/>
<keyword evidence="2" id="KW-0732">Signal</keyword>
<protein>
    <submittedName>
        <fullName evidence="3">Uncharacterized protein</fullName>
    </submittedName>
</protein>
<evidence type="ECO:0000256" key="1">
    <source>
        <dbReference type="SAM" id="MobiDB-lite"/>
    </source>
</evidence>
<keyword evidence="4" id="KW-1185">Reference proteome</keyword>
<organism evidence="3 4">
    <name type="scientific">Seminavis robusta</name>
    <dbReference type="NCBI Taxonomy" id="568900"/>
    <lineage>
        <taxon>Eukaryota</taxon>
        <taxon>Sar</taxon>
        <taxon>Stramenopiles</taxon>
        <taxon>Ochrophyta</taxon>
        <taxon>Bacillariophyta</taxon>
        <taxon>Bacillariophyceae</taxon>
        <taxon>Bacillariophycidae</taxon>
        <taxon>Naviculales</taxon>
        <taxon>Naviculaceae</taxon>
        <taxon>Seminavis</taxon>
    </lineage>
</organism>
<dbReference type="Proteomes" id="UP001153069">
    <property type="component" value="Unassembled WGS sequence"/>
</dbReference>
<feature type="region of interest" description="Disordered" evidence="1">
    <location>
        <begin position="237"/>
        <end position="265"/>
    </location>
</feature>
<proteinExistence type="predicted"/>
<feature type="chain" id="PRO_5040482983" evidence="2">
    <location>
        <begin position="26"/>
        <end position="278"/>
    </location>
</feature>
<reference evidence="3" key="1">
    <citation type="submission" date="2020-06" db="EMBL/GenBank/DDBJ databases">
        <authorList>
            <consortium name="Plant Systems Biology data submission"/>
        </authorList>
    </citation>
    <scope>NUCLEOTIDE SEQUENCE</scope>
    <source>
        <strain evidence="3">D6</strain>
    </source>
</reference>
<gene>
    <name evidence="3" type="ORF">SEMRO_155_G070530.1</name>
</gene>
<feature type="compositionally biased region" description="Acidic residues" evidence="1">
    <location>
        <begin position="239"/>
        <end position="264"/>
    </location>
</feature>
<name>A0A9N8DLT9_9STRA</name>
<evidence type="ECO:0000256" key="2">
    <source>
        <dbReference type="SAM" id="SignalP"/>
    </source>
</evidence>
<comment type="caution">
    <text evidence="3">The sequence shown here is derived from an EMBL/GenBank/DDBJ whole genome shotgun (WGS) entry which is preliminary data.</text>
</comment>
<dbReference type="OrthoDB" id="43292at2759"/>